<dbReference type="InterPro" id="IPR036291">
    <property type="entry name" value="NAD(P)-bd_dom_sf"/>
</dbReference>
<proteinExistence type="inferred from homology"/>
<dbReference type="PROSITE" id="PS50052">
    <property type="entry name" value="GUANYLATE_KINASE_2"/>
    <property type="match status" value="1"/>
</dbReference>
<dbReference type="Gene3D" id="3.30.63.10">
    <property type="entry name" value="Guanylate Kinase phosphate binding domain"/>
    <property type="match status" value="1"/>
</dbReference>
<feature type="region of interest" description="Disordered" evidence="7">
    <location>
        <begin position="1"/>
        <end position="34"/>
    </location>
</feature>
<dbReference type="OrthoDB" id="6334211at2759"/>
<dbReference type="InterPro" id="IPR017665">
    <property type="entry name" value="Guanylate_kinase"/>
</dbReference>
<feature type="compositionally biased region" description="Low complexity" evidence="7">
    <location>
        <begin position="15"/>
        <end position="32"/>
    </location>
</feature>
<dbReference type="SUPFAM" id="SSF52540">
    <property type="entry name" value="P-loop containing nucleoside triphosphate hydrolases"/>
    <property type="match status" value="1"/>
</dbReference>
<evidence type="ECO:0000256" key="5">
    <source>
        <dbReference type="ARBA" id="ARBA00022777"/>
    </source>
</evidence>
<dbReference type="STRING" id="307507.A0A2V0NYQ2"/>
<dbReference type="NCBIfam" id="TIGR03263">
    <property type="entry name" value="guanyl_kin"/>
    <property type="match status" value="1"/>
</dbReference>
<dbReference type="HAMAP" id="MF_00328">
    <property type="entry name" value="Guanylate_kinase"/>
    <property type="match status" value="1"/>
</dbReference>
<dbReference type="Proteomes" id="UP000247498">
    <property type="component" value="Unassembled WGS sequence"/>
</dbReference>
<keyword evidence="10" id="KW-1185">Reference proteome</keyword>
<dbReference type="PROSITE" id="PS00856">
    <property type="entry name" value="GUANYLATE_KINASE_1"/>
    <property type="match status" value="1"/>
</dbReference>
<name>A0A2V0NYQ2_9CHLO</name>
<dbReference type="InterPro" id="IPR020590">
    <property type="entry name" value="Guanylate_kinase_CS"/>
</dbReference>
<feature type="compositionally biased region" description="Gly residues" evidence="7">
    <location>
        <begin position="286"/>
        <end position="301"/>
    </location>
</feature>
<dbReference type="GO" id="GO:0005524">
    <property type="term" value="F:ATP binding"/>
    <property type="evidence" value="ECO:0007669"/>
    <property type="project" value="UniProtKB-KW"/>
</dbReference>
<dbReference type="InterPro" id="IPR008145">
    <property type="entry name" value="GK/Ca_channel_bsu"/>
</dbReference>
<keyword evidence="3" id="KW-0808">Transferase</keyword>
<dbReference type="Gene3D" id="3.40.50.720">
    <property type="entry name" value="NAD(P)-binding Rossmann-like Domain"/>
    <property type="match status" value="1"/>
</dbReference>
<dbReference type="GO" id="GO:0005829">
    <property type="term" value="C:cytosol"/>
    <property type="evidence" value="ECO:0007669"/>
    <property type="project" value="TreeGrafter"/>
</dbReference>
<organism evidence="9 10">
    <name type="scientific">Raphidocelis subcapitata</name>
    <dbReference type="NCBI Taxonomy" id="307507"/>
    <lineage>
        <taxon>Eukaryota</taxon>
        <taxon>Viridiplantae</taxon>
        <taxon>Chlorophyta</taxon>
        <taxon>core chlorophytes</taxon>
        <taxon>Chlorophyceae</taxon>
        <taxon>CS clade</taxon>
        <taxon>Sphaeropleales</taxon>
        <taxon>Selenastraceae</taxon>
        <taxon>Raphidocelis</taxon>
    </lineage>
</organism>
<sequence length="429" mass="43480">MGAEQSVPAAGEGGAAAAAGDPAQAAAPAQPGTSQPFPKALVIVGPSGVGKGTLIQELLRRDPQRYAFSVSTTTRAPRPGEQDGVHYAFTSKEAMMAAISRGEFLEHAEVHGALYGTRRDGVQAALAAGRVPLLDIDVQGARQVRASGLPALLVFVAPPSLEELERRLRGRGTDGEAQTQRRLGAAKGEIRSLNEKGLYDYLLINEGLGETADALARIAARAAAGLDAEPGHVPERVILEDDADGGGEGEAEEEDGAAAASVATTDGGTVASGAAQPRGGPSSSSGRGGGGGGGGGSGGFPAPGRVAPAPAAGPSPAAAAAELAAGLSRWRGRVALVTGASSGIGRAACVALGRAGLRVVAVARRRERLEELQRHMLGPEVGMAAVDFLPVVCDVTKEAEVQALPRIVLKRWPERGVDVLFNNAGLARK</sequence>
<dbReference type="Pfam" id="PF00625">
    <property type="entry name" value="Guanylate_kin"/>
    <property type="match status" value="1"/>
</dbReference>
<dbReference type="CDD" id="cd00071">
    <property type="entry name" value="GMPK"/>
    <property type="match status" value="1"/>
</dbReference>
<reference evidence="9 10" key="1">
    <citation type="journal article" date="2018" name="Sci. Rep.">
        <title>Raphidocelis subcapitata (=Pseudokirchneriella subcapitata) provides an insight into genome evolution and environmental adaptations in the Sphaeropleales.</title>
        <authorList>
            <person name="Suzuki S."/>
            <person name="Yamaguchi H."/>
            <person name="Nakajima N."/>
            <person name="Kawachi M."/>
        </authorList>
    </citation>
    <scope>NUCLEOTIDE SEQUENCE [LARGE SCALE GENOMIC DNA]</scope>
    <source>
        <strain evidence="9 10">NIES-35</strain>
    </source>
</reference>
<dbReference type="Gene3D" id="3.40.50.300">
    <property type="entry name" value="P-loop containing nucleotide triphosphate hydrolases"/>
    <property type="match status" value="1"/>
</dbReference>
<feature type="compositionally biased region" description="Low complexity" evidence="7">
    <location>
        <begin position="271"/>
        <end position="285"/>
    </location>
</feature>
<dbReference type="InParanoid" id="A0A2V0NYQ2"/>
<feature type="domain" description="Guanylate kinase-like" evidence="8">
    <location>
        <begin position="38"/>
        <end position="220"/>
    </location>
</feature>
<comment type="similarity">
    <text evidence="1">Belongs to the guanylate kinase family.</text>
</comment>
<dbReference type="EC" id="2.7.4.8" evidence="2"/>
<evidence type="ECO:0000256" key="2">
    <source>
        <dbReference type="ARBA" id="ARBA00012961"/>
    </source>
</evidence>
<accession>A0A2V0NYQ2</accession>
<dbReference type="GO" id="GO:0004385">
    <property type="term" value="F:GMP kinase activity"/>
    <property type="evidence" value="ECO:0007669"/>
    <property type="project" value="UniProtKB-EC"/>
</dbReference>
<evidence type="ECO:0000256" key="7">
    <source>
        <dbReference type="SAM" id="MobiDB-lite"/>
    </source>
</evidence>
<protein>
    <recommendedName>
        <fullName evidence="2">guanylate kinase</fullName>
        <ecNumber evidence="2">2.7.4.8</ecNumber>
    </recommendedName>
</protein>
<dbReference type="SMART" id="SM00072">
    <property type="entry name" value="GuKc"/>
    <property type="match status" value="1"/>
</dbReference>
<evidence type="ECO:0000256" key="6">
    <source>
        <dbReference type="ARBA" id="ARBA00022840"/>
    </source>
</evidence>
<dbReference type="FunFam" id="3.30.63.10:FF:000002">
    <property type="entry name" value="Guanylate kinase 1"/>
    <property type="match status" value="1"/>
</dbReference>
<dbReference type="InterPro" id="IPR002347">
    <property type="entry name" value="SDR_fam"/>
</dbReference>
<gene>
    <name evidence="9" type="ORF">Rsub_04553</name>
</gene>
<dbReference type="AlphaFoldDB" id="A0A2V0NYQ2"/>
<dbReference type="Pfam" id="PF00106">
    <property type="entry name" value="adh_short"/>
    <property type="match status" value="1"/>
</dbReference>
<keyword evidence="5 9" id="KW-0418">Kinase</keyword>
<evidence type="ECO:0000256" key="1">
    <source>
        <dbReference type="ARBA" id="ARBA00005790"/>
    </source>
</evidence>
<feature type="region of interest" description="Disordered" evidence="7">
    <location>
        <begin position="240"/>
        <end position="314"/>
    </location>
</feature>
<dbReference type="PANTHER" id="PTHR23117:SF13">
    <property type="entry name" value="GUANYLATE KINASE"/>
    <property type="match status" value="1"/>
</dbReference>
<comment type="caution">
    <text evidence="9">The sequence shown here is derived from an EMBL/GenBank/DDBJ whole genome shotgun (WGS) entry which is preliminary data.</text>
</comment>
<dbReference type="PANTHER" id="PTHR23117">
    <property type="entry name" value="GUANYLATE KINASE-RELATED"/>
    <property type="match status" value="1"/>
</dbReference>
<evidence type="ECO:0000313" key="9">
    <source>
        <dbReference type="EMBL" id="GBF92449.1"/>
    </source>
</evidence>
<feature type="compositionally biased region" description="Acidic residues" evidence="7">
    <location>
        <begin position="240"/>
        <end position="256"/>
    </location>
</feature>
<evidence type="ECO:0000256" key="4">
    <source>
        <dbReference type="ARBA" id="ARBA00022741"/>
    </source>
</evidence>
<dbReference type="EMBL" id="BDRX01000032">
    <property type="protein sequence ID" value="GBF92449.1"/>
    <property type="molecule type" value="Genomic_DNA"/>
</dbReference>
<evidence type="ECO:0000259" key="8">
    <source>
        <dbReference type="PROSITE" id="PS50052"/>
    </source>
</evidence>
<feature type="compositionally biased region" description="Low complexity" evidence="7">
    <location>
        <begin position="302"/>
        <end position="314"/>
    </location>
</feature>
<dbReference type="PRINTS" id="PR00081">
    <property type="entry name" value="GDHRDH"/>
</dbReference>
<evidence type="ECO:0000313" key="10">
    <source>
        <dbReference type="Proteomes" id="UP000247498"/>
    </source>
</evidence>
<keyword evidence="4" id="KW-0547">Nucleotide-binding</keyword>
<dbReference type="InterPro" id="IPR008144">
    <property type="entry name" value="Guanylate_kin-like_dom"/>
</dbReference>
<dbReference type="InterPro" id="IPR027417">
    <property type="entry name" value="P-loop_NTPase"/>
</dbReference>
<evidence type="ECO:0000256" key="3">
    <source>
        <dbReference type="ARBA" id="ARBA00022679"/>
    </source>
</evidence>
<keyword evidence="6" id="KW-0067">ATP-binding</keyword>
<dbReference type="SUPFAM" id="SSF51735">
    <property type="entry name" value="NAD(P)-binding Rossmann-fold domains"/>
    <property type="match status" value="1"/>
</dbReference>